<feature type="region of interest" description="Disordered" evidence="2">
    <location>
        <begin position="1"/>
        <end position="30"/>
    </location>
</feature>
<keyword evidence="1" id="KW-0175">Coiled coil</keyword>
<evidence type="ECO:0000256" key="2">
    <source>
        <dbReference type="SAM" id="MobiDB-lite"/>
    </source>
</evidence>
<gene>
    <name evidence="3" type="ORF">FIBSPDRAFT_1043910</name>
</gene>
<dbReference type="EMBL" id="KV417543">
    <property type="protein sequence ID" value="KZP22009.1"/>
    <property type="molecule type" value="Genomic_DNA"/>
</dbReference>
<name>A0A166KKZ5_9AGAM</name>
<evidence type="ECO:0000313" key="3">
    <source>
        <dbReference type="EMBL" id="KZP22009.1"/>
    </source>
</evidence>
<dbReference type="AlphaFoldDB" id="A0A166KKZ5"/>
<feature type="coiled-coil region" evidence="1">
    <location>
        <begin position="87"/>
        <end position="163"/>
    </location>
</feature>
<sequence length="226" mass="25533">MSHYLHPDECGSAPCKDNTSVPNGISESTDHTFARVPAPIPYTGLPVRTAVLFPHLLSAPLHHLLNKRTKPVSQELSPPPPLNRDQLLSLIQEQIRLNNEQEEARRERDRREDAAKLDKEIAAADIQFSTLEAKLKRERIADVEELKQEKEDMQDMFSALDSRMTALENGQEQRAADWSNELSVLKAQLEETVLLNRDLEDFRRQLAPIAMVFALACNATSASSHY</sequence>
<accession>A0A166KKZ5</accession>
<protein>
    <submittedName>
        <fullName evidence="3">Uncharacterized protein</fullName>
    </submittedName>
</protein>
<evidence type="ECO:0000256" key="1">
    <source>
        <dbReference type="SAM" id="Coils"/>
    </source>
</evidence>
<proteinExistence type="predicted"/>
<reference evidence="3" key="1">
    <citation type="journal article" date="2016" name="Mol. Biol. Evol.">
        <title>Comparative Genomics of Early-Diverging Mushroom-Forming Fungi Provides Insights into the Origins of Lignocellulose Decay Capabilities.</title>
        <authorList>
            <person name="Nagy L.G."/>
            <person name="Riley R."/>
            <person name="Tritt A."/>
            <person name="Adam C."/>
            <person name="Daum C."/>
            <person name="Floudas D."/>
            <person name="Sun H."/>
            <person name="Yadav J.S."/>
            <person name="Pangilinan J."/>
            <person name="Larsson K.H."/>
            <person name="Matsuura K."/>
            <person name="Barry K."/>
            <person name="Labutti K."/>
            <person name="Kuo R."/>
            <person name="Ohm R.A."/>
            <person name="Bhattacharya S.S."/>
            <person name="Shirouzu T."/>
            <person name="Yoshinaga Y."/>
            <person name="Martin F.M."/>
            <person name="Grigoriev I.V."/>
            <person name="Hibbett D.S."/>
        </authorList>
    </citation>
    <scope>NUCLEOTIDE SEQUENCE [LARGE SCALE GENOMIC DNA]</scope>
    <source>
        <strain evidence="3">CBS 109695</strain>
    </source>
</reference>
<organism evidence="3">
    <name type="scientific">Athelia psychrophila</name>
    <dbReference type="NCBI Taxonomy" id="1759441"/>
    <lineage>
        <taxon>Eukaryota</taxon>
        <taxon>Fungi</taxon>
        <taxon>Dikarya</taxon>
        <taxon>Basidiomycota</taxon>
        <taxon>Agaricomycotina</taxon>
        <taxon>Agaricomycetes</taxon>
        <taxon>Agaricomycetidae</taxon>
        <taxon>Atheliales</taxon>
        <taxon>Atheliaceae</taxon>
        <taxon>Athelia</taxon>
    </lineage>
</organism>
<feature type="compositionally biased region" description="Polar residues" evidence="2">
    <location>
        <begin position="17"/>
        <end position="27"/>
    </location>
</feature>